<dbReference type="Proteomes" id="UP001168877">
    <property type="component" value="Unassembled WGS sequence"/>
</dbReference>
<name>A0AA39RV67_ACESA</name>
<accession>A0AA39RV67</accession>
<organism evidence="2 3">
    <name type="scientific">Acer saccharum</name>
    <name type="common">Sugar maple</name>
    <dbReference type="NCBI Taxonomy" id="4024"/>
    <lineage>
        <taxon>Eukaryota</taxon>
        <taxon>Viridiplantae</taxon>
        <taxon>Streptophyta</taxon>
        <taxon>Embryophyta</taxon>
        <taxon>Tracheophyta</taxon>
        <taxon>Spermatophyta</taxon>
        <taxon>Magnoliopsida</taxon>
        <taxon>eudicotyledons</taxon>
        <taxon>Gunneridae</taxon>
        <taxon>Pentapetalae</taxon>
        <taxon>rosids</taxon>
        <taxon>malvids</taxon>
        <taxon>Sapindales</taxon>
        <taxon>Sapindaceae</taxon>
        <taxon>Hippocastanoideae</taxon>
        <taxon>Acereae</taxon>
        <taxon>Acer</taxon>
    </lineage>
</organism>
<evidence type="ECO:0000256" key="1">
    <source>
        <dbReference type="SAM" id="MobiDB-lite"/>
    </source>
</evidence>
<evidence type="ECO:0000313" key="2">
    <source>
        <dbReference type="EMBL" id="KAK0580894.1"/>
    </source>
</evidence>
<feature type="region of interest" description="Disordered" evidence="1">
    <location>
        <begin position="1"/>
        <end position="72"/>
    </location>
</feature>
<dbReference type="EMBL" id="JAUESC010000384">
    <property type="protein sequence ID" value="KAK0580894.1"/>
    <property type="molecule type" value="Genomic_DNA"/>
</dbReference>
<dbReference type="AlphaFoldDB" id="A0AA39RV67"/>
<keyword evidence="3" id="KW-1185">Reference proteome</keyword>
<sequence>MTTKKEMSPKKETKTTTKETKTTAEGDDDEDGDDDRDDDDDEGCDGRRRRKVRNTNGQNPVSAAPVSNRNGRNLVRWFRLVTIIAEKPGSD</sequence>
<feature type="compositionally biased region" description="Acidic residues" evidence="1">
    <location>
        <begin position="25"/>
        <end position="43"/>
    </location>
</feature>
<feature type="compositionally biased region" description="Polar residues" evidence="1">
    <location>
        <begin position="54"/>
        <end position="71"/>
    </location>
</feature>
<reference evidence="2" key="2">
    <citation type="submission" date="2023-06" db="EMBL/GenBank/DDBJ databases">
        <authorList>
            <person name="Swenson N.G."/>
            <person name="Wegrzyn J.L."/>
            <person name="Mcevoy S.L."/>
        </authorList>
    </citation>
    <scope>NUCLEOTIDE SEQUENCE</scope>
    <source>
        <strain evidence="2">NS2018</strain>
        <tissue evidence="2">Leaf</tissue>
    </source>
</reference>
<evidence type="ECO:0000313" key="3">
    <source>
        <dbReference type="Proteomes" id="UP001168877"/>
    </source>
</evidence>
<reference evidence="2" key="1">
    <citation type="journal article" date="2022" name="Plant J.">
        <title>Strategies of tolerance reflected in two North American maple genomes.</title>
        <authorList>
            <person name="McEvoy S.L."/>
            <person name="Sezen U.U."/>
            <person name="Trouern-Trend A."/>
            <person name="McMahon S.M."/>
            <person name="Schaberg P.G."/>
            <person name="Yang J."/>
            <person name="Wegrzyn J.L."/>
            <person name="Swenson N.G."/>
        </authorList>
    </citation>
    <scope>NUCLEOTIDE SEQUENCE</scope>
    <source>
        <strain evidence="2">NS2018</strain>
    </source>
</reference>
<comment type="caution">
    <text evidence="2">The sequence shown here is derived from an EMBL/GenBank/DDBJ whole genome shotgun (WGS) entry which is preliminary data.</text>
</comment>
<feature type="compositionally biased region" description="Basic and acidic residues" evidence="1">
    <location>
        <begin position="1"/>
        <end position="24"/>
    </location>
</feature>
<proteinExistence type="predicted"/>
<gene>
    <name evidence="2" type="ORF">LWI29_007559</name>
</gene>
<protein>
    <submittedName>
        <fullName evidence="2">Uncharacterized protein</fullName>
    </submittedName>
</protein>